<protein>
    <recommendedName>
        <fullName evidence="5">DUF3558 domain-containing protein</fullName>
    </recommendedName>
</protein>
<sequence length="193" mass="19229">MGSRTAGSRIAFPMAALMGLGVLSGCAGGAPSAPPPDGGPAPSTTQETGPVPPSIARDVPAEKRTRLGALSSEQLCGLVTPEVLGRLAFPVQAGQPREVDADPPVRGCSFAADSGDRSVLISAQPEGFVEVGVDEVDLGELRGSRTLHGTDCTVFAGVSGATLQVSVTAADAGSEQCDTAAAVAGYVAEGLVR</sequence>
<reference evidence="3" key="1">
    <citation type="submission" date="2023-07" db="EMBL/GenBank/DDBJ databases">
        <title>Sequencing the genomes of 1000 actinobacteria strains.</title>
        <authorList>
            <person name="Klenk H.-P."/>
        </authorList>
    </citation>
    <scope>NUCLEOTIDE SEQUENCE</scope>
    <source>
        <strain evidence="3">DSM 45977</strain>
    </source>
</reference>
<comment type="caution">
    <text evidence="3">The sequence shown here is derived from an EMBL/GenBank/DDBJ whole genome shotgun (WGS) entry which is preliminary data.</text>
</comment>
<feature type="signal peptide" evidence="2">
    <location>
        <begin position="1"/>
        <end position="29"/>
    </location>
</feature>
<dbReference type="AlphaFoldDB" id="A0AAE4CLL5"/>
<feature type="region of interest" description="Disordered" evidence="1">
    <location>
        <begin position="25"/>
        <end position="58"/>
    </location>
</feature>
<evidence type="ECO:0000256" key="2">
    <source>
        <dbReference type="SAM" id="SignalP"/>
    </source>
</evidence>
<proteinExistence type="predicted"/>
<dbReference type="PROSITE" id="PS51257">
    <property type="entry name" value="PROKAR_LIPOPROTEIN"/>
    <property type="match status" value="1"/>
</dbReference>
<organism evidence="3 4">
    <name type="scientific">Haloactinomyces albus</name>
    <dbReference type="NCBI Taxonomy" id="1352928"/>
    <lineage>
        <taxon>Bacteria</taxon>
        <taxon>Bacillati</taxon>
        <taxon>Actinomycetota</taxon>
        <taxon>Actinomycetes</taxon>
        <taxon>Actinopolysporales</taxon>
        <taxon>Actinopolysporaceae</taxon>
        <taxon>Haloactinomyces</taxon>
    </lineage>
</organism>
<evidence type="ECO:0000313" key="4">
    <source>
        <dbReference type="Proteomes" id="UP001180845"/>
    </source>
</evidence>
<feature type="chain" id="PRO_5042049429" description="DUF3558 domain-containing protein" evidence="2">
    <location>
        <begin position="30"/>
        <end position="193"/>
    </location>
</feature>
<evidence type="ECO:0000313" key="3">
    <source>
        <dbReference type="EMBL" id="MDR7302380.1"/>
    </source>
</evidence>
<dbReference type="RefSeq" id="WP_310273869.1">
    <property type="nucleotide sequence ID" value="NZ_JAVDXW010000001.1"/>
</dbReference>
<dbReference type="EMBL" id="JAVDXW010000001">
    <property type="protein sequence ID" value="MDR7302380.1"/>
    <property type="molecule type" value="Genomic_DNA"/>
</dbReference>
<accession>A0AAE4CLL5</accession>
<keyword evidence="2" id="KW-0732">Signal</keyword>
<evidence type="ECO:0008006" key="5">
    <source>
        <dbReference type="Google" id="ProtNLM"/>
    </source>
</evidence>
<keyword evidence="4" id="KW-1185">Reference proteome</keyword>
<gene>
    <name evidence="3" type="ORF">JOF55_002561</name>
</gene>
<name>A0AAE4CLL5_9ACTN</name>
<dbReference type="Proteomes" id="UP001180845">
    <property type="component" value="Unassembled WGS sequence"/>
</dbReference>
<evidence type="ECO:0000256" key="1">
    <source>
        <dbReference type="SAM" id="MobiDB-lite"/>
    </source>
</evidence>